<dbReference type="AlphaFoldDB" id="A0A4C2AC17"/>
<sequence length="105" mass="11364">MTCPVLICERSRPRSSSESSLIQETRAKTAQTPEPAGDQEELSVSTPRSSSTVTAVSGNDGEVVGRHSFRTGGLDDGEPRWSGKTTTITHLSHERHMAQNTDSRP</sequence>
<evidence type="ECO:0000256" key="1">
    <source>
        <dbReference type="SAM" id="MobiDB-lite"/>
    </source>
</evidence>
<organism evidence="2 3">
    <name type="scientific">Eumeta variegata</name>
    <name type="common">Bagworm moth</name>
    <name type="synonym">Eumeta japonica</name>
    <dbReference type="NCBI Taxonomy" id="151549"/>
    <lineage>
        <taxon>Eukaryota</taxon>
        <taxon>Metazoa</taxon>
        <taxon>Ecdysozoa</taxon>
        <taxon>Arthropoda</taxon>
        <taxon>Hexapoda</taxon>
        <taxon>Insecta</taxon>
        <taxon>Pterygota</taxon>
        <taxon>Neoptera</taxon>
        <taxon>Endopterygota</taxon>
        <taxon>Lepidoptera</taxon>
        <taxon>Glossata</taxon>
        <taxon>Ditrysia</taxon>
        <taxon>Tineoidea</taxon>
        <taxon>Psychidae</taxon>
        <taxon>Oiketicinae</taxon>
        <taxon>Eumeta</taxon>
    </lineage>
</organism>
<dbReference type="EMBL" id="BGZK01002984">
    <property type="protein sequence ID" value="GBP97668.1"/>
    <property type="molecule type" value="Genomic_DNA"/>
</dbReference>
<feature type="region of interest" description="Disordered" evidence="1">
    <location>
        <begin position="1"/>
        <end position="105"/>
    </location>
</feature>
<feature type="compositionally biased region" description="Basic and acidic residues" evidence="1">
    <location>
        <begin position="91"/>
        <end position="105"/>
    </location>
</feature>
<protein>
    <submittedName>
        <fullName evidence="2">Uncharacterized protein</fullName>
    </submittedName>
</protein>
<reference evidence="2 3" key="1">
    <citation type="journal article" date="2019" name="Commun. Biol.">
        <title>The bagworm genome reveals a unique fibroin gene that provides high tensile strength.</title>
        <authorList>
            <person name="Kono N."/>
            <person name="Nakamura H."/>
            <person name="Ohtoshi R."/>
            <person name="Tomita M."/>
            <person name="Numata K."/>
            <person name="Arakawa K."/>
        </authorList>
    </citation>
    <scope>NUCLEOTIDE SEQUENCE [LARGE SCALE GENOMIC DNA]</scope>
</reference>
<feature type="compositionally biased region" description="Low complexity" evidence="1">
    <location>
        <begin position="43"/>
        <end position="57"/>
    </location>
</feature>
<evidence type="ECO:0000313" key="3">
    <source>
        <dbReference type="Proteomes" id="UP000299102"/>
    </source>
</evidence>
<name>A0A4C2AC17_EUMVA</name>
<evidence type="ECO:0000313" key="2">
    <source>
        <dbReference type="EMBL" id="GBP97668.1"/>
    </source>
</evidence>
<accession>A0A4C2AC17</accession>
<keyword evidence="3" id="KW-1185">Reference proteome</keyword>
<dbReference type="Proteomes" id="UP000299102">
    <property type="component" value="Unassembled WGS sequence"/>
</dbReference>
<proteinExistence type="predicted"/>
<comment type="caution">
    <text evidence="2">The sequence shown here is derived from an EMBL/GenBank/DDBJ whole genome shotgun (WGS) entry which is preliminary data.</text>
</comment>
<gene>
    <name evidence="2" type="ORF">EVAR_68134_1</name>
</gene>